<dbReference type="OrthoDB" id="354733at2"/>
<organism evidence="1 2">
    <name type="scientific">Thiospirochaeta perfilievii</name>
    <dbReference type="NCBI Taxonomy" id="252967"/>
    <lineage>
        <taxon>Bacteria</taxon>
        <taxon>Pseudomonadati</taxon>
        <taxon>Spirochaetota</taxon>
        <taxon>Spirochaetia</taxon>
        <taxon>Spirochaetales</taxon>
        <taxon>Spirochaetaceae</taxon>
        <taxon>Thiospirochaeta</taxon>
    </lineage>
</organism>
<gene>
    <name evidence="1" type="ORF">EW093_16355</name>
</gene>
<keyword evidence="2" id="KW-1185">Reference proteome</keyword>
<evidence type="ECO:0000313" key="2">
    <source>
        <dbReference type="Proteomes" id="UP000323824"/>
    </source>
</evidence>
<accession>A0A5C1QF95</accession>
<dbReference type="AlphaFoldDB" id="A0A5C1QF95"/>
<dbReference type="RefSeq" id="WP_149569424.1">
    <property type="nucleotide sequence ID" value="NZ_CP035807.1"/>
</dbReference>
<name>A0A5C1QF95_9SPIO</name>
<reference evidence="1 2" key="1">
    <citation type="submission" date="2019-02" db="EMBL/GenBank/DDBJ databases">
        <authorList>
            <person name="Fomenkov A."/>
            <person name="Dubinina G."/>
            <person name="Grabovich M."/>
            <person name="Vincze T."/>
            <person name="Roberts R.J."/>
        </authorList>
    </citation>
    <scope>NUCLEOTIDE SEQUENCE [LARGE SCALE GENOMIC DNA]</scope>
    <source>
        <strain evidence="1 2">P</strain>
    </source>
</reference>
<dbReference type="EMBL" id="CP035807">
    <property type="protein sequence ID" value="QEN06191.1"/>
    <property type="molecule type" value="Genomic_DNA"/>
</dbReference>
<dbReference type="Proteomes" id="UP000323824">
    <property type="component" value="Chromosome"/>
</dbReference>
<proteinExistence type="predicted"/>
<sequence length="454" mass="53250">MEYNEQIKELLESYHDKIETDIMPQLTKEFYKLYAGVTEFFGKLKNKGLIKEDPYFKESEIIELTIPSLEMFEEADAQWKVAERLTHYVSILSFITHNYTFSLNTFNFSELEKIKQFLDYYDWKSLLNPSTAELNTRSLGKIAIEFRSATGDTLILKTYEKCIDGIIKSIDQILIKLKFVLLYLKESYKLFIRVDILPIIKEKNPNILVSKVLDSISDEIKKNYSYLKFYKKFISEVINEEFSSDGSVLKDNIIKKLSITKKNETKEKKDDKVDTTKNLIQLLMEIGKIRIHLASSMEKLYFNHNNLRKADGNFIIKFFRFLGSQLFNTKTKTVYNISIPTKSGKGKSLEIHFEKFYDEIKKLEFDLLNFAEEDKTTFYVRDNKSEINKKIDILITSIKKQIKIFVGLDNYLKFELKNSHLKAKGIKPEITVMKTIINSSTAMYREYLDEVDGK</sequence>
<dbReference type="KEGG" id="sper:EW093_16355"/>
<evidence type="ECO:0000313" key="1">
    <source>
        <dbReference type="EMBL" id="QEN06191.1"/>
    </source>
</evidence>
<protein>
    <submittedName>
        <fullName evidence="1">Uncharacterized protein</fullName>
    </submittedName>
</protein>
<reference evidence="1 2" key="2">
    <citation type="submission" date="2019-09" db="EMBL/GenBank/DDBJ databases">
        <title>Complete Genome Sequence and Methylome Analysis of free living Spirochaetas.</title>
        <authorList>
            <person name="Leshcheva N."/>
            <person name="Mikheeva N."/>
        </authorList>
    </citation>
    <scope>NUCLEOTIDE SEQUENCE [LARGE SCALE GENOMIC DNA]</scope>
    <source>
        <strain evidence="1 2">P</strain>
    </source>
</reference>